<evidence type="ECO:0000313" key="1">
    <source>
        <dbReference type="EMBL" id="RFU71046.1"/>
    </source>
</evidence>
<name>A0A372LSM5_9BACI</name>
<comment type="caution">
    <text evidence="1">The sequence shown here is derived from an EMBL/GenBank/DDBJ whole genome shotgun (WGS) entry which is preliminary data.</text>
</comment>
<organism evidence="1 2">
    <name type="scientific">Peribacillus saganii</name>
    <dbReference type="NCBI Taxonomy" id="2303992"/>
    <lineage>
        <taxon>Bacteria</taxon>
        <taxon>Bacillati</taxon>
        <taxon>Bacillota</taxon>
        <taxon>Bacilli</taxon>
        <taxon>Bacillales</taxon>
        <taxon>Bacillaceae</taxon>
        <taxon>Peribacillus</taxon>
    </lineage>
</organism>
<gene>
    <name evidence="1" type="ORF">D0469_03655</name>
</gene>
<dbReference type="OrthoDB" id="2455488at2"/>
<sequence>MREVEIRMILDQLSSREIEEFKVTKQDFLTFRSVLVTRPDFKHFRGIAQHGGEVIYRYMAEPRS</sequence>
<protein>
    <recommendedName>
        <fullName evidence="3">Abortive phage infection protein</fullName>
    </recommendedName>
</protein>
<proteinExistence type="predicted"/>
<dbReference type="Proteomes" id="UP000264541">
    <property type="component" value="Unassembled WGS sequence"/>
</dbReference>
<evidence type="ECO:0000313" key="2">
    <source>
        <dbReference type="Proteomes" id="UP000264541"/>
    </source>
</evidence>
<reference evidence="1 2" key="1">
    <citation type="submission" date="2018-08" db="EMBL/GenBank/DDBJ databases">
        <title>Bacillus chawlae sp. nov., Bacillus glennii sp. nov., and Bacillus saganii sp. nov. Isolated from the Vehicle Assembly Building at Kennedy Space Center where the Viking Spacecraft were Assembled.</title>
        <authorList>
            <person name="Seuylemezian A."/>
            <person name="Vaishampayan P."/>
        </authorList>
    </citation>
    <scope>NUCLEOTIDE SEQUENCE [LARGE SCALE GENOMIC DNA]</scope>
    <source>
        <strain evidence="1 2">V47-23a</strain>
    </source>
</reference>
<accession>A0A372LSM5</accession>
<evidence type="ECO:0008006" key="3">
    <source>
        <dbReference type="Google" id="ProtNLM"/>
    </source>
</evidence>
<keyword evidence="2" id="KW-1185">Reference proteome</keyword>
<dbReference type="RefSeq" id="WP_117325273.1">
    <property type="nucleotide sequence ID" value="NZ_QVTE01000008.1"/>
</dbReference>
<dbReference type="EMBL" id="QVTE01000008">
    <property type="protein sequence ID" value="RFU71046.1"/>
    <property type="molecule type" value="Genomic_DNA"/>
</dbReference>
<dbReference type="AlphaFoldDB" id="A0A372LSM5"/>